<evidence type="ECO:0000256" key="1">
    <source>
        <dbReference type="ARBA" id="ARBA00004141"/>
    </source>
</evidence>
<dbReference type="EMBL" id="CP116942">
    <property type="protein sequence ID" value="WCO66657.1"/>
    <property type="molecule type" value="Genomic_DNA"/>
</dbReference>
<evidence type="ECO:0000256" key="8">
    <source>
        <dbReference type="ARBA" id="ARBA00023136"/>
    </source>
</evidence>
<dbReference type="GO" id="GO:0065002">
    <property type="term" value="P:intracellular protein transmembrane transport"/>
    <property type="evidence" value="ECO:0007669"/>
    <property type="project" value="UniProtKB-UniRule"/>
</dbReference>
<feature type="transmembrane region" description="Helical" evidence="10">
    <location>
        <begin position="71"/>
        <end position="95"/>
    </location>
</feature>
<keyword evidence="8 10" id="KW-0472">Membrane</keyword>
<evidence type="ECO:0000256" key="11">
    <source>
        <dbReference type="RuleBase" id="RU004349"/>
    </source>
</evidence>
<dbReference type="AlphaFoldDB" id="A0AAE9Y5B4"/>
<evidence type="ECO:0000256" key="10">
    <source>
        <dbReference type="HAMAP-Rule" id="MF_01465"/>
    </source>
</evidence>
<keyword evidence="7 10" id="KW-0811">Translocation</keyword>
<dbReference type="InterPro" id="IPR026593">
    <property type="entry name" value="SecY"/>
</dbReference>
<feature type="transmembrane region" description="Helical" evidence="10">
    <location>
        <begin position="382"/>
        <end position="401"/>
    </location>
</feature>
<sequence length="449" mass="48967">MLSSMKNMFKVEDLRNKIAFTIFMILLYRLGAHVPVPGIDVSTLQTLRDQAEDSGPLQFLRLFSGGAITQFAVFALGVMPYITSSIIMQILAVVIPKLEQWQQQGAVGQRKITQWTRYLTVAIAVMQSTGLTFLFKEGGQGFAGGNPFDLDLFGGNYNWSRVLIVVISLTAGTALIMWMGELITQRGIGNGMSLLIFASVVSQLPANFGAVRAESGTIAMLGVVLLFTGVLVAIVFVEQGQRRIPVQFAKRQVGRKQYGGQNTYIPLKVNASGVIPIIFANSMLYLPVMISSVLPAETNADGGGNWAYQAQEFIRDNFEGGTSPIYLGTYFVLIIGFAYFYAAIQFDPHKQADQIRKQGGFIPGIRPGIQTERYLGRILNRITLPGALFIAMVALLPAVVLGQTLSGSAGLQLGFFGTSILIAVGVALETMKQIDSQLMMRNYEGFLKT</sequence>
<evidence type="ECO:0000256" key="9">
    <source>
        <dbReference type="ARBA" id="ARBA00039733"/>
    </source>
</evidence>
<dbReference type="RefSeq" id="WP_272736180.1">
    <property type="nucleotide sequence ID" value="NZ_CP116942.1"/>
</dbReference>
<accession>A0AAE9Y5B4</accession>
<protein>
    <recommendedName>
        <fullName evidence="9 10">Protein translocase subunit SecY</fullName>
    </recommendedName>
</protein>
<comment type="subunit">
    <text evidence="10">Component of the Sec protein translocase complex. Heterotrimer consisting of SecY, SecE and SecG subunits. The heterotrimers can form oligomers, although 1 heterotrimer is thought to be able to translocate proteins. Interacts with the ribosome. Interacts with SecDF, and other proteins may be involved. Interacts with SecA.</text>
</comment>
<feature type="transmembrane region" description="Helical" evidence="10">
    <location>
        <begin position="159"/>
        <end position="180"/>
    </location>
</feature>
<keyword evidence="4 10" id="KW-0812">Transmembrane</keyword>
<proteinExistence type="inferred from homology"/>
<gene>
    <name evidence="10 12" type="primary">secY</name>
    <name evidence="12" type="ORF">PO878_19355</name>
</gene>
<dbReference type="PRINTS" id="PR00303">
    <property type="entry name" value="SECYTRNLCASE"/>
</dbReference>
<dbReference type="Gene3D" id="1.10.3370.10">
    <property type="entry name" value="SecY subunit domain"/>
    <property type="match status" value="1"/>
</dbReference>
<evidence type="ECO:0000256" key="5">
    <source>
        <dbReference type="ARBA" id="ARBA00022927"/>
    </source>
</evidence>
<keyword evidence="6 10" id="KW-1133">Transmembrane helix</keyword>
<dbReference type="PROSITE" id="PS00756">
    <property type="entry name" value="SECY_2"/>
    <property type="match status" value="1"/>
</dbReference>
<evidence type="ECO:0000256" key="2">
    <source>
        <dbReference type="ARBA" id="ARBA00005751"/>
    </source>
</evidence>
<evidence type="ECO:0000256" key="7">
    <source>
        <dbReference type="ARBA" id="ARBA00023010"/>
    </source>
</evidence>
<dbReference type="InterPro" id="IPR023201">
    <property type="entry name" value="SecY_dom_sf"/>
</dbReference>
<dbReference type="FunFam" id="1.10.3370.10:FF:000001">
    <property type="entry name" value="Preprotein translocase subunit SecY"/>
    <property type="match status" value="1"/>
</dbReference>
<dbReference type="PANTHER" id="PTHR10906">
    <property type="entry name" value="SECY/SEC61-ALPHA FAMILY MEMBER"/>
    <property type="match status" value="1"/>
</dbReference>
<name>A0AAE9Y5B4_9ACTN</name>
<feature type="transmembrane region" description="Helical" evidence="10">
    <location>
        <begin position="265"/>
        <end position="286"/>
    </location>
</feature>
<dbReference type="InterPro" id="IPR030659">
    <property type="entry name" value="SecY_CS"/>
</dbReference>
<dbReference type="NCBIfam" id="TIGR00967">
    <property type="entry name" value="3a0501s007"/>
    <property type="match status" value="1"/>
</dbReference>
<keyword evidence="13" id="KW-1185">Reference proteome</keyword>
<dbReference type="KEGG" id="ima:PO878_19355"/>
<dbReference type="GO" id="GO:0006605">
    <property type="term" value="P:protein targeting"/>
    <property type="evidence" value="ECO:0007669"/>
    <property type="project" value="UniProtKB-UniRule"/>
</dbReference>
<dbReference type="GO" id="GO:0043952">
    <property type="term" value="P:protein transport by the Sec complex"/>
    <property type="evidence" value="ECO:0007669"/>
    <property type="project" value="UniProtKB-UniRule"/>
</dbReference>
<keyword evidence="3 10" id="KW-0813">Transport</keyword>
<reference evidence="12" key="1">
    <citation type="submission" date="2023-01" db="EMBL/GenBank/DDBJ databases">
        <title>The diversity of Class Acidimicrobiia in South China Sea sediment environments and the proposal of Iamia marina sp. nov., a novel species of the genus Iamia.</title>
        <authorList>
            <person name="He Y."/>
            <person name="Tian X."/>
        </authorList>
    </citation>
    <scope>NUCLEOTIDE SEQUENCE</scope>
    <source>
        <strain evidence="12">DSM 19957</strain>
    </source>
</reference>
<feature type="transmembrane region" description="Helical" evidence="10">
    <location>
        <begin position="413"/>
        <end position="431"/>
    </location>
</feature>
<dbReference type="InterPro" id="IPR002208">
    <property type="entry name" value="SecY/SEC61-alpha"/>
</dbReference>
<evidence type="ECO:0000313" key="13">
    <source>
        <dbReference type="Proteomes" id="UP001216390"/>
    </source>
</evidence>
<comment type="caution">
    <text evidence="10">Lacks conserved residue(s) required for the propagation of feature annotation.</text>
</comment>
<evidence type="ECO:0000256" key="3">
    <source>
        <dbReference type="ARBA" id="ARBA00022448"/>
    </source>
</evidence>
<evidence type="ECO:0000313" key="12">
    <source>
        <dbReference type="EMBL" id="WCO66657.1"/>
    </source>
</evidence>
<feature type="transmembrane region" description="Helical" evidence="10">
    <location>
        <begin position="192"/>
        <end position="211"/>
    </location>
</feature>
<comment type="function">
    <text evidence="10">The central subunit of the protein translocation channel SecYEG. Consists of two halves formed by TMs 1-5 and 6-10. These two domains form a lateral gate at the front which open onto the bilayer between TMs 2 and 7, and are clamped together by SecE at the back. The channel is closed by both a pore ring composed of hydrophobic SecY resides and a short helix (helix 2A) on the extracellular side of the membrane which forms a plug. The plug probably moves laterally to allow the channel to open. The ring and the pore may move independently.</text>
</comment>
<evidence type="ECO:0000256" key="6">
    <source>
        <dbReference type="ARBA" id="ARBA00022989"/>
    </source>
</evidence>
<feature type="transmembrane region" description="Helical" evidence="10">
    <location>
        <begin position="325"/>
        <end position="344"/>
    </location>
</feature>
<dbReference type="HAMAP" id="MF_01465">
    <property type="entry name" value="SecY"/>
    <property type="match status" value="1"/>
</dbReference>
<dbReference type="SUPFAM" id="SSF103491">
    <property type="entry name" value="Preprotein translocase SecY subunit"/>
    <property type="match status" value="1"/>
</dbReference>
<feature type="transmembrane region" description="Helical" evidence="10">
    <location>
        <begin position="115"/>
        <end position="135"/>
    </location>
</feature>
<dbReference type="GO" id="GO:0005886">
    <property type="term" value="C:plasma membrane"/>
    <property type="evidence" value="ECO:0007669"/>
    <property type="project" value="UniProtKB-SubCell"/>
</dbReference>
<dbReference type="Proteomes" id="UP001216390">
    <property type="component" value="Chromosome"/>
</dbReference>
<dbReference type="PIRSF" id="PIRSF004557">
    <property type="entry name" value="SecY"/>
    <property type="match status" value="1"/>
</dbReference>
<organism evidence="12 13">
    <name type="scientific">Iamia majanohamensis</name>
    <dbReference type="NCBI Taxonomy" id="467976"/>
    <lineage>
        <taxon>Bacteria</taxon>
        <taxon>Bacillati</taxon>
        <taxon>Actinomycetota</taxon>
        <taxon>Acidimicrobiia</taxon>
        <taxon>Acidimicrobiales</taxon>
        <taxon>Iamiaceae</taxon>
        <taxon>Iamia</taxon>
    </lineage>
</organism>
<evidence type="ECO:0000256" key="4">
    <source>
        <dbReference type="ARBA" id="ARBA00022692"/>
    </source>
</evidence>
<dbReference type="Pfam" id="PF00344">
    <property type="entry name" value="SecY"/>
    <property type="match status" value="1"/>
</dbReference>
<comment type="subcellular location">
    <subcellularLocation>
        <location evidence="10">Cell membrane</location>
        <topology evidence="10">Multi-pass membrane protein</topology>
    </subcellularLocation>
    <subcellularLocation>
        <location evidence="1">Membrane</location>
        <topology evidence="1">Multi-pass membrane protein</topology>
    </subcellularLocation>
</comment>
<feature type="transmembrane region" description="Helical" evidence="10">
    <location>
        <begin position="217"/>
        <end position="237"/>
    </location>
</feature>
<comment type="similarity">
    <text evidence="2 10 11">Belongs to the SecY/SEC61-alpha family.</text>
</comment>
<keyword evidence="5 10" id="KW-0653">Protein transport</keyword>
<keyword evidence="10" id="KW-1003">Cell membrane</keyword>